<dbReference type="Gene3D" id="3.40.50.1860">
    <property type="match status" value="2"/>
</dbReference>
<evidence type="ECO:0000313" key="1">
    <source>
        <dbReference type="EMBL" id="MBP1919922.1"/>
    </source>
</evidence>
<evidence type="ECO:0000313" key="2">
    <source>
        <dbReference type="Proteomes" id="UP001519271"/>
    </source>
</evidence>
<proteinExistence type="predicted"/>
<dbReference type="SUPFAM" id="SSF53681">
    <property type="entry name" value="Aspartate/glutamate racemase"/>
    <property type="match status" value="1"/>
</dbReference>
<organism evidence="1 2">
    <name type="scientific">Youngiibacter multivorans</name>
    <dbReference type="NCBI Taxonomy" id="937251"/>
    <lineage>
        <taxon>Bacteria</taxon>
        <taxon>Bacillati</taxon>
        <taxon>Bacillota</taxon>
        <taxon>Clostridia</taxon>
        <taxon>Eubacteriales</taxon>
        <taxon>Clostridiaceae</taxon>
        <taxon>Youngiibacter</taxon>
    </lineage>
</organism>
<accession>A0ABS4G643</accession>
<dbReference type="RefSeq" id="WP_209460107.1">
    <property type="nucleotide sequence ID" value="NZ_JAGGKC010000021.1"/>
</dbReference>
<keyword evidence="2" id="KW-1185">Reference proteome</keyword>
<sequence length="217" mass="23673">MGSGRMIAVIAGTPVDTSMGKSLLEEHGYEAKPFPISDTPEEQSILQVLYPERLRKIIEDKVDEIRAQGMGTVFVYCNSISAAVDMEDIGNKKGVRMITPLMVYRDLGKSYRSLAVIAANSQSACGIEKALQSGKSDTRVTGLGSLELVDAVETGMDPEKIVDAFDLESLIGFFRSSGCEALVLGCTHFSWFRDALVKKSPIKVIDPALMMLEMLEN</sequence>
<dbReference type="EMBL" id="JAGGKC010000021">
    <property type="protein sequence ID" value="MBP1919922.1"/>
    <property type="molecule type" value="Genomic_DNA"/>
</dbReference>
<dbReference type="InterPro" id="IPR001920">
    <property type="entry name" value="Asp/Glu_race"/>
</dbReference>
<name>A0ABS4G643_9CLOT</name>
<dbReference type="Proteomes" id="UP001519271">
    <property type="component" value="Unassembled WGS sequence"/>
</dbReference>
<reference evidence="1 2" key="1">
    <citation type="submission" date="2021-03" db="EMBL/GenBank/DDBJ databases">
        <title>Genomic Encyclopedia of Type Strains, Phase IV (KMG-IV): sequencing the most valuable type-strain genomes for metagenomic binning, comparative biology and taxonomic classification.</title>
        <authorList>
            <person name="Goeker M."/>
        </authorList>
    </citation>
    <scope>NUCLEOTIDE SEQUENCE [LARGE SCALE GENOMIC DNA]</scope>
    <source>
        <strain evidence="1 2">DSM 6139</strain>
    </source>
</reference>
<protein>
    <submittedName>
        <fullName evidence="1">Glutamate racemase</fullName>
    </submittedName>
</protein>
<gene>
    <name evidence="1" type="ORF">J2Z34_002418</name>
</gene>
<comment type="caution">
    <text evidence="1">The sequence shown here is derived from an EMBL/GenBank/DDBJ whole genome shotgun (WGS) entry which is preliminary data.</text>
</comment>